<feature type="domain" description="RING-type" evidence="15">
    <location>
        <begin position="303"/>
        <end position="570"/>
    </location>
</feature>
<keyword evidence="5" id="KW-0808">Transferase</keyword>
<dbReference type="InterPro" id="IPR031127">
    <property type="entry name" value="E3_UB_ligase_RBR"/>
</dbReference>
<sequence>MSSILNNAARESEILALKLQEEELRLQHDALLAQRLALSYACRANDDQDDDVEFVLEVSAGAEDTAQLALVEKQLAEVQNKRSRLAVEDLQEVRQYQERLARSSRVVAESLQQHERWRARIAQHDAAFARRLDNIDSDDWDDYGDDIEDPLDLPPPRDVPKVKDEPVPAAVYRLEASDNADRCNSNTNNRATTTTQRTTQRPTTRAMTKALQQPSAPSQPCPGGGTRAATAPTSARQGAAGSSGSGGSSTRAAARAVPSGAGGPAASAAKAAPSGSAATAAAAGRAGGASTSAPARAGGPAAATIECLCCFDRFPEGEVTCAGADAASSSTASAGCGHYFCNGCITEYVRGAVKDGKFPIGCPMAAGGGAAGGGGGGGRAAQGGAGGGARQQQQPQGGCRLKFSRQSVLAILQRHPKELQAFGVLEVEQTIDQSMRIYCPHKSCSALLVRPDPEDMPKDTPISCPACSRMFCVNCLIPGWHHGYTCAAFQALPAHLRSAEDAAMLQLSERQQWKRCPACKLIVERSEGCNHMRCRCGCDFCYGCGKPYKDTRPTPDNVHGTPACGCPLFDVPEDIEEEEEEQAPQQPQENHAGGAGGGYGGYGQGHNYAAPAPAPWRGGRVVKRRRCRYSASIYGCPYGSKCWYWHEEDDG</sequence>
<dbReference type="GO" id="GO:0008270">
    <property type="term" value="F:zinc ion binding"/>
    <property type="evidence" value="ECO:0007669"/>
    <property type="project" value="UniProtKB-KW"/>
</dbReference>
<evidence type="ECO:0000256" key="8">
    <source>
        <dbReference type="ARBA" id="ARBA00022771"/>
    </source>
</evidence>
<dbReference type="SMART" id="SM00647">
    <property type="entry name" value="IBR"/>
    <property type="match status" value="2"/>
</dbReference>
<evidence type="ECO:0000256" key="12">
    <source>
        <dbReference type="SAM" id="MobiDB-lite"/>
    </source>
</evidence>
<dbReference type="PROSITE" id="PS50089">
    <property type="entry name" value="ZF_RING_2"/>
    <property type="match status" value="1"/>
</dbReference>
<feature type="compositionally biased region" description="Acidic residues" evidence="12">
    <location>
        <begin position="135"/>
        <end position="151"/>
    </location>
</feature>
<dbReference type="EMBL" id="BRXU01000016">
    <property type="protein sequence ID" value="GLC56531.1"/>
    <property type="molecule type" value="Genomic_DNA"/>
</dbReference>
<feature type="region of interest" description="Disordered" evidence="12">
    <location>
        <begin position="373"/>
        <end position="395"/>
    </location>
</feature>
<dbReference type="InterPro" id="IPR013083">
    <property type="entry name" value="Znf_RING/FYVE/PHD"/>
</dbReference>
<evidence type="ECO:0000256" key="9">
    <source>
        <dbReference type="ARBA" id="ARBA00022786"/>
    </source>
</evidence>
<feature type="zinc finger region" description="C3H1-type" evidence="11">
    <location>
        <begin position="622"/>
        <end position="649"/>
    </location>
</feature>
<evidence type="ECO:0000256" key="10">
    <source>
        <dbReference type="ARBA" id="ARBA00022833"/>
    </source>
</evidence>
<dbReference type="InterPro" id="IPR000571">
    <property type="entry name" value="Znf_CCCH"/>
</dbReference>
<dbReference type="Pfam" id="PF01485">
    <property type="entry name" value="IBR"/>
    <property type="match status" value="2"/>
</dbReference>
<evidence type="ECO:0000259" key="14">
    <source>
        <dbReference type="PROSITE" id="PS50103"/>
    </source>
</evidence>
<dbReference type="Proteomes" id="UP001165080">
    <property type="component" value="Unassembled WGS sequence"/>
</dbReference>
<dbReference type="EC" id="2.3.2.31" evidence="4"/>
<dbReference type="InterPro" id="IPR044066">
    <property type="entry name" value="TRIAD_supradom"/>
</dbReference>
<evidence type="ECO:0000256" key="4">
    <source>
        <dbReference type="ARBA" id="ARBA00012251"/>
    </source>
</evidence>
<feature type="compositionally biased region" description="Low complexity" evidence="12">
    <location>
        <begin position="184"/>
        <end position="208"/>
    </location>
</feature>
<organism evidence="16 17">
    <name type="scientific">Pleodorina starrii</name>
    <dbReference type="NCBI Taxonomy" id="330485"/>
    <lineage>
        <taxon>Eukaryota</taxon>
        <taxon>Viridiplantae</taxon>
        <taxon>Chlorophyta</taxon>
        <taxon>core chlorophytes</taxon>
        <taxon>Chlorophyceae</taxon>
        <taxon>CS clade</taxon>
        <taxon>Chlamydomonadales</taxon>
        <taxon>Volvocaceae</taxon>
        <taxon>Pleodorina</taxon>
    </lineage>
</organism>
<keyword evidence="10 11" id="KW-0862">Zinc</keyword>
<feature type="domain" description="C3H1-type" evidence="14">
    <location>
        <begin position="622"/>
        <end position="649"/>
    </location>
</feature>
<evidence type="ECO:0000256" key="1">
    <source>
        <dbReference type="ARBA" id="ARBA00001798"/>
    </source>
</evidence>
<dbReference type="OrthoDB" id="541961at2759"/>
<dbReference type="PANTHER" id="PTHR11685">
    <property type="entry name" value="RBR FAMILY RING FINGER AND IBR DOMAIN-CONTAINING"/>
    <property type="match status" value="1"/>
</dbReference>
<name>A0A9W6BQI2_9CHLO</name>
<dbReference type="InterPro" id="IPR017907">
    <property type="entry name" value="Znf_RING_CS"/>
</dbReference>
<feature type="domain" description="RING-type" evidence="13">
    <location>
        <begin position="307"/>
        <end position="364"/>
    </location>
</feature>
<accession>A0A9W6BQI2</accession>
<dbReference type="PROSITE" id="PS00518">
    <property type="entry name" value="ZF_RING_1"/>
    <property type="match status" value="1"/>
</dbReference>
<comment type="similarity">
    <text evidence="3">Belongs to the RBR family. Ariadne subfamily.</text>
</comment>
<dbReference type="PROSITE" id="PS51873">
    <property type="entry name" value="TRIAD"/>
    <property type="match status" value="1"/>
</dbReference>
<gene>
    <name evidence="16" type="primary">PLEST004072</name>
    <name evidence="16" type="ORF">PLESTB_001117400</name>
</gene>
<dbReference type="CDD" id="cd22582">
    <property type="entry name" value="BRcat_RBR_unk"/>
    <property type="match status" value="1"/>
</dbReference>
<protein>
    <recommendedName>
        <fullName evidence="4">RBR-type E3 ubiquitin transferase</fullName>
        <ecNumber evidence="4">2.3.2.31</ecNumber>
    </recommendedName>
</protein>
<dbReference type="SUPFAM" id="SSF57850">
    <property type="entry name" value="RING/U-box"/>
    <property type="match status" value="3"/>
</dbReference>
<evidence type="ECO:0000256" key="11">
    <source>
        <dbReference type="PROSITE-ProRule" id="PRU00723"/>
    </source>
</evidence>
<evidence type="ECO:0000256" key="3">
    <source>
        <dbReference type="ARBA" id="ARBA00005884"/>
    </source>
</evidence>
<comment type="catalytic activity">
    <reaction evidence="1">
        <text>[E2 ubiquitin-conjugating enzyme]-S-ubiquitinyl-L-cysteine + [acceptor protein]-L-lysine = [E2 ubiquitin-conjugating enzyme]-L-cysteine + [acceptor protein]-N(6)-ubiquitinyl-L-lysine.</text>
        <dbReference type="EC" id="2.3.2.31"/>
    </reaction>
</comment>
<reference evidence="16 17" key="1">
    <citation type="journal article" date="2023" name="Commun. Biol.">
        <title>Reorganization of the ancestral sex-determining regions during the evolution of trioecy in Pleodorina starrii.</title>
        <authorList>
            <person name="Takahashi K."/>
            <person name="Suzuki S."/>
            <person name="Kawai-Toyooka H."/>
            <person name="Yamamoto K."/>
            <person name="Hamaji T."/>
            <person name="Ootsuki R."/>
            <person name="Yamaguchi H."/>
            <person name="Kawachi M."/>
            <person name="Higashiyama T."/>
            <person name="Nozaki H."/>
        </authorList>
    </citation>
    <scope>NUCLEOTIDE SEQUENCE [LARGE SCALE GENOMIC DNA]</scope>
    <source>
        <strain evidence="16 17">NIES-4479</strain>
    </source>
</reference>
<keyword evidence="17" id="KW-1185">Reference proteome</keyword>
<dbReference type="GO" id="GO:0016567">
    <property type="term" value="P:protein ubiquitination"/>
    <property type="evidence" value="ECO:0007669"/>
    <property type="project" value="InterPro"/>
</dbReference>
<evidence type="ECO:0000259" key="15">
    <source>
        <dbReference type="PROSITE" id="PS51873"/>
    </source>
</evidence>
<evidence type="ECO:0000259" key="13">
    <source>
        <dbReference type="PROSITE" id="PS50089"/>
    </source>
</evidence>
<evidence type="ECO:0000256" key="2">
    <source>
        <dbReference type="ARBA" id="ARBA00003976"/>
    </source>
</evidence>
<feature type="compositionally biased region" description="Gly residues" evidence="12">
    <location>
        <begin position="373"/>
        <end position="389"/>
    </location>
</feature>
<evidence type="ECO:0000256" key="5">
    <source>
        <dbReference type="ARBA" id="ARBA00022679"/>
    </source>
</evidence>
<dbReference type="Gene3D" id="1.20.120.1750">
    <property type="match status" value="1"/>
</dbReference>
<keyword evidence="7" id="KW-0677">Repeat</keyword>
<dbReference type="PROSITE" id="PS50103">
    <property type="entry name" value="ZF_C3H1"/>
    <property type="match status" value="1"/>
</dbReference>
<evidence type="ECO:0000313" key="16">
    <source>
        <dbReference type="EMBL" id="GLC56531.1"/>
    </source>
</evidence>
<evidence type="ECO:0000256" key="6">
    <source>
        <dbReference type="ARBA" id="ARBA00022723"/>
    </source>
</evidence>
<keyword evidence="9" id="KW-0833">Ubl conjugation pathway</keyword>
<comment type="caution">
    <text evidence="16">The sequence shown here is derived from an EMBL/GenBank/DDBJ whole genome shotgun (WGS) entry which is preliminary data.</text>
</comment>
<dbReference type="Gene3D" id="3.30.40.10">
    <property type="entry name" value="Zinc/RING finger domain, C3HC4 (zinc finger)"/>
    <property type="match status" value="1"/>
</dbReference>
<evidence type="ECO:0000313" key="17">
    <source>
        <dbReference type="Proteomes" id="UP001165080"/>
    </source>
</evidence>
<feature type="compositionally biased region" description="Low complexity" evidence="12">
    <location>
        <begin position="248"/>
        <end position="270"/>
    </location>
</feature>
<keyword evidence="6 11" id="KW-0479">Metal-binding</keyword>
<dbReference type="AlphaFoldDB" id="A0A9W6BQI2"/>
<comment type="function">
    <text evidence="2">Might act as an E3 ubiquitin-protein ligase, or as part of E3 complex, which accepts ubiquitin from specific E2 ubiquitin-conjugating enzymes and then transfers it to substrates.</text>
</comment>
<dbReference type="CDD" id="cd22584">
    <property type="entry name" value="Rcat_RBR_unk"/>
    <property type="match status" value="1"/>
</dbReference>
<feature type="compositionally biased region" description="Low complexity" evidence="12">
    <location>
        <begin position="583"/>
        <end position="592"/>
    </location>
</feature>
<feature type="region of interest" description="Disordered" evidence="12">
    <location>
        <begin position="576"/>
        <end position="597"/>
    </location>
</feature>
<dbReference type="InterPro" id="IPR002867">
    <property type="entry name" value="IBR_dom"/>
</dbReference>
<keyword evidence="8 11" id="KW-0863">Zinc-finger</keyword>
<dbReference type="InterPro" id="IPR001841">
    <property type="entry name" value="Znf_RING"/>
</dbReference>
<evidence type="ECO:0000256" key="7">
    <source>
        <dbReference type="ARBA" id="ARBA00022737"/>
    </source>
</evidence>
<proteinExistence type="inferred from homology"/>
<dbReference type="GO" id="GO:0061630">
    <property type="term" value="F:ubiquitin protein ligase activity"/>
    <property type="evidence" value="ECO:0007669"/>
    <property type="project" value="UniProtKB-EC"/>
</dbReference>
<feature type="region of interest" description="Disordered" evidence="12">
    <location>
        <begin position="135"/>
        <end position="270"/>
    </location>
</feature>